<dbReference type="GO" id="GO:0005524">
    <property type="term" value="F:ATP binding"/>
    <property type="evidence" value="ECO:0007669"/>
    <property type="project" value="UniProtKB-KW"/>
</dbReference>
<dbReference type="InterPro" id="IPR021886">
    <property type="entry name" value="MgsA_C"/>
</dbReference>
<accession>A0A380JE30</accession>
<dbReference type="GO" id="GO:0016887">
    <property type="term" value="F:ATP hydrolysis activity"/>
    <property type="evidence" value="ECO:0007669"/>
    <property type="project" value="InterPro"/>
</dbReference>
<dbReference type="GO" id="GO:0006261">
    <property type="term" value="P:DNA-templated DNA replication"/>
    <property type="evidence" value="ECO:0007669"/>
    <property type="project" value="TreeGrafter"/>
</dbReference>
<dbReference type="GO" id="GO:0000731">
    <property type="term" value="P:DNA synthesis involved in DNA repair"/>
    <property type="evidence" value="ECO:0007669"/>
    <property type="project" value="TreeGrafter"/>
</dbReference>
<evidence type="ECO:0000256" key="3">
    <source>
        <dbReference type="ARBA" id="ARBA00022741"/>
    </source>
</evidence>
<dbReference type="Gene3D" id="3.40.50.300">
    <property type="entry name" value="P-loop containing nucleotide triphosphate hydrolases"/>
    <property type="match status" value="1"/>
</dbReference>
<dbReference type="AlphaFoldDB" id="A0A380JE30"/>
<dbReference type="InterPro" id="IPR003593">
    <property type="entry name" value="AAA+_ATPase"/>
</dbReference>
<dbReference type="InterPro" id="IPR051314">
    <property type="entry name" value="AAA_ATPase_RarA/MGS1/WRNIP1"/>
</dbReference>
<organism evidence="6 7">
    <name type="scientific">Streptococcus downei MFe28</name>
    <dbReference type="NCBI Taxonomy" id="764290"/>
    <lineage>
        <taxon>Bacteria</taxon>
        <taxon>Bacillati</taxon>
        <taxon>Bacillota</taxon>
        <taxon>Bacilli</taxon>
        <taxon>Lactobacillales</taxon>
        <taxon>Streptococcaceae</taxon>
        <taxon>Streptococcus</taxon>
    </lineage>
</organism>
<dbReference type="Pfam" id="PF00004">
    <property type="entry name" value="AAA"/>
    <property type="match status" value="1"/>
</dbReference>
<dbReference type="SUPFAM" id="SSF48019">
    <property type="entry name" value="post-AAA+ oligomerization domain-like"/>
    <property type="match status" value="1"/>
</dbReference>
<dbReference type="InterPro" id="IPR008921">
    <property type="entry name" value="DNA_pol3_clamp-load_cplx_C"/>
</dbReference>
<dbReference type="FunFam" id="1.20.272.10:FF:000001">
    <property type="entry name" value="Putative AAA family ATPase"/>
    <property type="match status" value="1"/>
</dbReference>
<dbReference type="Pfam" id="PF12002">
    <property type="entry name" value="MgsA_C"/>
    <property type="match status" value="1"/>
</dbReference>
<dbReference type="PANTHER" id="PTHR13779">
    <property type="entry name" value="WERNER HELICASE-INTERACTING PROTEIN 1 FAMILY MEMBER"/>
    <property type="match status" value="1"/>
</dbReference>
<comment type="similarity">
    <text evidence="1">Belongs to the AAA ATPase family. RarA/MGS1/WRNIP1 subfamily.</text>
</comment>
<protein>
    <recommendedName>
        <fullName evidence="2">Replication-associated recombination protein A</fullName>
    </recommendedName>
</protein>
<dbReference type="FunFam" id="1.10.3710.10:FF:000003">
    <property type="entry name" value="ATPase, AAA family protein"/>
    <property type="match status" value="1"/>
</dbReference>
<dbReference type="Gene3D" id="1.20.272.10">
    <property type="match status" value="1"/>
</dbReference>
<dbReference type="InterPro" id="IPR027417">
    <property type="entry name" value="P-loop_NTPase"/>
</dbReference>
<name>A0A380JE30_STRDO</name>
<evidence type="ECO:0000256" key="1">
    <source>
        <dbReference type="ARBA" id="ARBA00008959"/>
    </source>
</evidence>
<evidence type="ECO:0000313" key="7">
    <source>
        <dbReference type="Proteomes" id="UP000254082"/>
    </source>
</evidence>
<evidence type="ECO:0000256" key="4">
    <source>
        <dbReference type="ARBA" id="ARBA00022840"/>
    </source>
</evidence>
<dbReference type="OrthoDB" id="9778364at2"/>
<dbReference type="GO" id="GO:0017116">
    <property type="term" value="F:single-stranded DNA helicase activity"/>
    <property type="evidence" value="ECO:0007669"/>
    <property type="project" value="TreeGrafter"/>
</dbReference>
<keyword evidence="7" id="KW-1185">Reference proteome</keyword>
<dbReference type="Pfam" id="PF16193">
    <property type="entry name" value="AAA_assoc_2"/>
    <property type="match status" value="1"/>
</dbReference>
<dbReference type="CDD" id="cd18139">
    <property type="entry name" value="HLD_clamp_RarA"/>
    <property type="match status" value="1"/>
</dbReference>
<dbReference type="PANTHER" id="PTHR13779:SF7">
    <property type="entry name" value="ATPASE WRNIP1"/>
    <property type="match status" value="1"/>
</dbReference>
<evidence type="ECO:0000313" key="6">
    <source>
        <dbReference type="EMBL" id="SUN35266.1"/>
    </source>
</evidence>
<dbReference type="InterPro" id="IPR032423">
    <property type="entry name" value="AAA_assoc_2"/>
</dbReference>
<dbReference type="EMBL" id="UHFA01000002">
    <property type="protein sequence ID" value="SUN35266.1"/>
    <property type="molecule type" value="Genomic_DNA"/>
</dbReference>
<evidence type="ECO:0000256" key="2">
    <source>
        <dbReference type="ARBA" id="ARBA00020776"/>
    </source>
</evidence>
<dbReference type="SUPFAM" id="SSF52540">
    <property type="entry name" value="P-loop containing nucleoside triphosphate hydrolases"/>
    <property type="match status" value="1"/>
</dbReference>
<dbReference type="Gene3D" id="1.10.8.60">
    <property type="match status" value="1"/>
</dbReference>
<dbReference type="CDD" id="cd00009">
    <property type="entry name" value="AAA"/>
    <property type="match status" value="1"/>
</dbReference>
<evidence type="ECO:0000259" key="5">
    <source>
        <dbReference type="SMART" id="SM00382"/>
    </source>
</evidence>
<sequence>MTANLALRMRPKTIDDIIGQEHMVGQGKIIRRMVEANRLSSMILYGPPGIGKTSIASAIAGTTKFAFRTFNATTDSKKRLQEIAEEAKFSGGLVLMLDEIHRLDKTKQDFLLPLLENGNIIMIGATTENPFFSVTPAIRSRVQIFELEPLSPDDIKTALKRAISDKERGFDFDIKLDDDALDFIATATNGDLRSALNSLELAVLSTQPNQEGLRHISLDTVENSLQRSYITMDKNGDGHYDVLSALQKSIRGSDVNASLHYAARLIEAGDLPSLVRRLTVIAYEDIGLANPDAQVHTVTALEAAQKIGFPEARILIANVVIDLALSPKSNSAYLAMDAALADLRKSGNLSIPRHLRDDHYKGSKELGNAQDYLYPHHYPEKWVKQQYLPDKLLGKNYFSANETGRYERALGANKDRIDKLSRQNSE</sequence>
<dbReference type="FunFam" id="1.10.8.60:FF:000029">
    <property type="entry name" value="Replication-associated recombination protein A"/>
    <property type="match status" value="1"/>
</dbReference>
<dbReference type="InterPro" id="IPR003959">
    <property type="entry name" value="ATPase_AAA_core"/>
</dbReference>
<dbReference type="GO" id="GO:0003677">
    <property type="term" value="F:DNA binding"/>
    <property type="evidence" value="ECO:0007669"/>
    <property type="project" value="InterPro"/>
</dbReference>
<dbReference type="Proteomes" id="UP000254082">
    <property type="component" value="Unassembled WGS sequence"/>
</dbReference>
<gene>
    <name evidence="6" type="primary">rarA_1</name>
    <name evidence="6" type="ORF">NCTC11391_00244</name>
</gene>
<dbReference type="SMART" id="SM00382">
    <property type="entry name" value="AAA"/>
    <property type="match status" value="1"/>
</dbReference>
<dbReference type="GO" id="GO:0008047">
    <property type="term" value="F:enzyme activator activity"/>
    <property type="evidence" value="ECO:0007669"/>
    <property type="project" value="TreeGrafter"/>
</dbReference>
<dbReference type="RefSeq" id="WP_002996323.1">
    <property type="nucleotide sequence ID" value="NZ_UHFA01000002.1"/>
</dbReference>
<dbReference type="FunFam" id="3.40.50.300:FF:000766">
    <property type="entry name" value="Recombination factor protein RarA"/>
    <property type="match status" value="1"/>
</dbReference>
<proteinExistence type="inferred from homology"/>
<keyword evidence="3" id="KW-0547">Nucleotide-binding</keyword>
<dbReference type="Gene3D" id="1.10.3710.10">
    <property type="entry name" value="DNA polymerase III clamp loader subunits, C-terminal domain"/>
    <property type="match status" value="1"/>
</dbReference>
<keyword evidence="4" id="KW-0067">ATP-binding</keyword>
<feature type="domain" description="AAA+ ATPase" evidence="5">
    <location>
        <begin position="38"/>
        <end position="150"/>
    </location>
</feature>
<reference evidence="6 7" key="1">
    <citation type="submission" date="2018-06" db="EMBL/GenBank/DDBJ databases">
        <authorList>
            <consortium name="Pathogen Informatics"/>
            <person name="Doyle S."/>
        </authorList>
    </citation>
    <scope>NUCLEOTIDE SEQUENCE [LARGE SCALE GENOMIC DNA]</scope>
    <source>
        <strain evidence="7">NCTC 11391</strain>
    </source>
</reference>